<dbReference type="InterPro" id="IPR041698">
    <property type="entry name" value="Methyltransf_25"/>
</dbReference>
<keyword evidence="5" id="KW-1185">Reference proteome</keyword>
<dbReference type="CDD" id="cd02440">
    <property type="entry name" value="AdoMet_MTases"/>
    <property type="match status" value="1"/>
</dbReference>
<reference evidence="4 5" key="1">
    <citation type="submission" date="2019-03" db="EMBL/GenBank/DDBJ databases">
        <title>Draft genome sequences of novel Actinobacteria.</title>
        <authorList>
            <person name="Sahin N."/>
            <person name="Ay H."/>
            <person name="Saygin H."/>
        </authorList>
    </citation>
    <scope>NUCLEOTIDE SEQUENCE [LARGE SCALE GENOMIC DNA]</scope>
    <source>
        <strain evidence="4 5">7K502</strain>
    </source>
</reference>
<name>A0A4R4Z771_9PSEU</name>
<sequence>MTEPEFDTEGLFNDDYLYFYRELTDARSEAEAALIWDLLGLEPGVELLDLACGHGRLTNRLAARGCRMTGLDYTQLFLDKARDDAEAQGVQADYVRGDMRKLPWENRFDVVICWFTSFGYFSDDDNRRVLSEARSALRPGGKFALELNNITNLLRRYQDTVVRQVGEDMTVDQHRLDPVNFRSGVERTIIRDGRTRRIRYSVRFFTVPELREWLHQAGFRDVEVYGDDGAPLTAAHDRMIITARRPPE</sequence>
<evidence type="ECO:0000259" key="3">
    <source>
        <dbReference type="Pfam" id="PF13649"/>
    </source>
</evidence>
<comment type="caution">
    <text evidence="4">The sequence shown here is derived from an EMBL/GenBank/DDBJ whole genome shotgun (WGS) entry which is preliminary data.</text>
</comment>
<gene>
    <name evidence="4" type="ORF">E1288_07775</name>
</gene>
<dbReference type="Pfam" id="PF13649">
    <property type="entry name" value="Methyltransf_25"/>
    <property type="match status" value="1"/>
</dbReference>
<dbReference type="Gene3D" id="2.20.25.110">
    <property type="entry name" value="S-adenosyl-L-methionine-dependent methyltransferases"/>
    <property type="match status" value="1"/>
</dbReference>
<protein>
    <submittedName>
        <fullName evidence="4">Class I SAM-dependent methyltransferase</fullName>
    </submittedName>
</protein>
<dbReference type="SUPFAM" id="SSF53335">
    <property type="entry name" value="S-adenosyl-L-methionine-dependent methyltransferases"/>
    <property type="match status" value="1"/>
</dbReference>
<dbReference type="EMBL" id="SMKW01000007">
    <property type="protein sequence ID" value="TDD54038.1"/>
    <property type="molecule type" value="Genomic_DNA"/>
</dbReference>
<dbReference type="PANTHER" id="PTHR43861">
    <property type="entry name" value="TRANS-ACONITATE 2-METHYLTRANSFERASE-RELATED"/>
    <property type="match status" value="1"/>
</dbReference>
<keyword evidence="2 4" id="KW-0808">Transferase</keyword>
<dbReference type="Gene3D" id="3.40.50.150">
    <property type="entry name" value="Vaccinia Virus protein VP39"/>
    <property type="match status" value="1"/>
</dbReference>
<evidence type="ECO:0000256" key="1">
    <source>
        <dbReference type="ARBA" id="ARBA00022603"/>
    </source>
</evidence>
<proteinExistence type="predicted"/>
<evidence type="ECO:0000313" key="5">
    <source>
        <dbReference type="Proteomes" id="UP000294947"/>
    </source>
</evidence>
<dbReference type="InterPro" id="IPR029063">
    <property type="entry name" value="SAM-dependent_MTases_sf"/>
</dbReference>
<dbReference type="Proteomes" id="UP000294947">
    <property type="component" value="Unassembled WGS sequence"/>
</dbReference>
<evidence type="ECO:0000256" key="2">
    <source>
        <dbReference type="ARBA" id="ARBA00022679"/>
    </source>
</evidence>
<evidence type="ECO:0000313" key="4">
    <source>
        <dbReference type="EMBL" id="TDD54038.1"/>
    </source>
</evidence>
<dbReference type="PANTHER" id="PTHR43861:SF1">
    <property type="entry name" value="TRANS-ACONITATE 2-METHYLTRANSFERASE"/>
    <property type="match status" value="1"/>
</dbReference>
<dbReference type="GO" id="GO:0008168">
    <property type="term" value="F:methyltransferase activity"/>
    <property type="evidence" value="ECO:0007669"/>
    <property type="project" value="UniProtKB-KW"/>
</dbReference>
<feature type="domain" description="Methyltransferase" evidence="3">
    <location>
        <begin position="48"/>
        <end position="141"/>
    </location>
</feature>
<organism evidence="4 5">
    <name type="scientific">Saccharopolyspora elongata</name>
    <dbReference type="NCBI Taxonomy" id="2530387"/>
    <lineage>
        <taxon>Bacteria</taxon>
        <taxon>Bacillati</taxon>
        <taxon>Actinomycetota</taxon>
        <taxon>Actinomycetes</taxon>
        <taxon>Pseudonocardiales</taxon>
        <taxon>Pseudonocardiaceae</taxon>
        <taxon>Saccharopolyspora</taxon>
    </lineage>
</organism>
<dbReference type="OrthoDB" id="279734at2"/>
<keyword evidence="1 4" id="KW-0489">Methyltransferase</keyword>
<dbReference type="GO" id="GO:0032259">
    <property type="term" value="P:methylation"/>
    <property type="evidence" value="ECO:0007669"/>
    <property type="project" value="UniProtKB-KW"/>
</dbReference>
<accession>A0A4R4Z771</accession>
<dbReference type="AlphaFoldDB" id="A0A4R4Z771"/>